<feature type="region of interest" description="Disordered" evidence="1">
    <location>
        <begin position="1"/>
        <end position="95"/>
    </location>
</feature>
<dbReference type="Proteomes" id="UP000008810">
    <property type="component" value="Chromosome 4"/>
</dbReference>
<evidence type="ECO:0000313" key="2">
    <source>
        <dbReference type="EMBL" id="KQJ91220.1"/>
    </source>
</evidence>
<accession>A0A0Q3EXN5</accession>
<dbReference type="KEGG" id="bdi:104584719"/>
<dbReference type="Gramene" id="KQJ91220">
    <property type="protein sequence ID" value="KQJ91220"/>
    <property type="gene ID" value="BRADI_4g36325v3"/>
</dbReference>
<feature type="compositionally biased region" description="Basic and acidic residues" evidence="1">
    <location>
        <begin position="139"/>
        <end position="149"/>
    </location>
</feature>
<protein>
    <submittedName>
        <fullName evidence="2 3">Uncharacterized protein</fullName>
    </submittedName>
</protein>
<gene>
    <name evidence="3" type="primary">LOC104584719</name>
    <name evidence="2" type="ORF">BRADI_4g36325v3</name>
</gene>
<evidence type="ECO:0000256" key="1">
    <source>
        <dbReference type="SAM" id="MobiDB-lite"/>
    </source>
</evidence>
<keyword evidence="4" id="KW-1185">Reference proteome</keyword>
<feature type="compositionally biased region" description="Low complexity" evidence="1">
    <location>
        <begin position="20"/>
        <end position="35"/>
    </location>
</feature>
<dbReference type="EMBL" id="CM000883">
    <property type="protein sequence ID" value="KQJ91220.1"/>
    <property type="molecule type" value="Genomic_DNA"/>
</dbReference>
<reference evidence="2" key="2">
    <citation type="submission" date="2017-06" db="EMBL/GenBank/DDBJ databases">
        <title>WGS assembly of Brachypodium distachyon.</title>
        <authorList>
            <consortium name="The International Brachypodium Initiative"/>
            <person name="Lucas S."/>
            <person name="Harmon-Smith M."/>
            <person name="Lail K."/>
            <person name="Tice H."/>
            <person name="Grimwood J."/>
            <person name="Bruce D."/>
            <person name="Barry K."/>
            <person name="Shu S."/>
            <person name="Lindquist E."/>
            <person name="Wang M."/>
            <person name="Pitluck S."/>
            <person name="Vogel J.P."/>
            <person name="Garvin D.F."/>
            <person name="Mockler T.C."/>
            <person name="Schmutz J."/>
            <person name="Rokhsar D."/>
            <person name="Bevan M.W."/>
        </authorList>
    </citation>
    <scope>NUCLEOTIDE SEQUENCE</scope>
    <source>
        <strain evidence="2">Bd21</strain>
    </source>
</reference>
<organism evidence="2">
    <name type="scientific">Brachypodium distachyon</name>
    <name type="common">Purple false brome</name>
    <name type="synonym">Trachynia distachya</name>
    <dbReference type="NCBI Taxonomy" id="15368"/>
    <lineage>
        <taxon>Eukaryota</taxon>
        <taxon>Viridiplantae</taxon>
        <taxon>Streptophyta</taxon>
        <taxon>Embryophyta</taxon>
        <taxon>Tracheophyta</taxon>
        <taxon>Spermatophyta</taxon>
        <taxon>Magnoliopsida</taxon>
        <taxon>Liliopsida</taxon>
        <taxon>Poales</taxon>
        <taxon>Poaceae</taxon>
        <taxon>BOP clade</taxon>
        <taxon>Pooideae</taxon>
        <taxon>Stipodae</taxon>
        <taxon>Brachypodieae</taxon>
        <taxon>Brachypodium</taxon>
    </lineage>
</organism>
<evidence type="ECO:0000313" key="3">
    <source>
        <dbReference type="EnsemblPlants" id="KQJ91220"/>
    </source>
</evidence>
<feature type="region of interest" description="Disordered" evidence="1">
    <location>
        <begin position="110"/>
        <end position="149"/>
    </location>
</feature>
<proteinExistence type="predicted"/>
<dbReference type="AlphaFoldDB" id="A0A0Q3EXN5"/>
<name>A0A0Q3EXN5_BRADI</name>
<dbReference type="EnsemblPlants" id="KQJ91220">
    <property type="protein sequence ID" value="KQJ91220"/>
    <property type="gene ID" value="BRADI_4g36325v3"/>
</dbReference>
<dbReference type="GeneID" id="104584719"/>
<evidence type="ECO:0000313" key="4">
    <source>
        <dbReference type="Proteomes" id="UP000008810"/>
    </source>
</evidence>
<sequence>MVGSSPDCRWLRPGTVCFRPRTSSPTAPSSGPCTTGLVPLPLERSAVRLEPQQPWPEAPEYGSSGMVRSETARRAADQPDLGPDSSTGGPVSAGAGLELLADTAVAQPRAEPTQVALGTGTRTGQCAAGGGRGRAAGNRRTEAARNVDRTRRLERRARAKLNQARARADILEGGRND</sequence>
<reference evidence="3" key="3">
    <citation type="submission" date="2018-08" db="UniProtKB">
        <authorList>
            <consortium name="EnsemblPlants"/>
        </authorList>
    </citation>
    <scope>IDENTIFICATION</scope>
    <source>
        <strain evidence="3">cv. Bd21</strain>
    </source>
</reference>
<dbReference type="RefSeq" id="XP_010238432.1">
    <property type="nucleotide sequence ID" value="XM_010240130.3"/>
</dbReference>
<reference evidence="2 3" key="1">
    <citation type="journal article" date="2010" name="Nature">
        <title>Genome sequencing and analysis of the model grass Brachypodium distachyon.</title>
        <authorList>
            <consortium name="International Brachypodium Initiative"/>
        </authorList>
    </citation>
    <scope>NUCLEOTIDE SEQUENCE [LARGE SCALE GENOMIC DNA]</scope>
    <source>
        <strain evidence="2">Bd21</strain>
        <strain evidence="3">cv. Bd21</strain>
    </source>
</reference>